<dbReference type="PATRIC" id="fig|1423776.4.peg.725"/>
<reference evidence="1 2" key="1">
    <citation type="journal article" date="2015" name="Genome Announc.">
        <title>Expanding the biotechnology potential of lactobacilli through comparative genomics of 213 strains and associated genera.</title>
        <authorList>
            <person name="Sun Z."/>
            <person name="Harris H.M."/>
            <person name="McCann A."/>
            <person name="Guo C."/>
            <person name="Argimon S."/>
            <person name="Zhang W."/>
            <person name="Yang X."/>
            <person name="Jeffery I.B."/>
            <person name="Cooney J.C."/>
            <person name="Kagawa T.F."/>
            <person name="Liu W."/>
            <person name="Song Y."/>
            <person name="Salvetti E."/>
            <person name="Wrobel A."/>
            <person name="Rasinkangas P."/>
            <person name="Parkhill J."/>
            <person name="Rea M.C."/>
            <person name="O'Sullivan O."/>
            <person name="Ritari J."/>
            <person name="Douillard F.P."/>
            <person name="Paul Ross R."/>
            <person name="Yang R."/>
            <person name="Briner A.E."/>
            <person name="Felis G.E."/>
            <person name="de Vos W.M."/>
            <person name="Barrangou R."/>
            <person name="Klaenhammer T.R."/>
            <person name="Caufield P.W."/>
            <person name="Cui Y."/>
            <person name="Zhang H."/>
            <person name="O'Toole P.W."/>
        </authorList>
    </citation>
    <scope>NUCLEOTIDE SEQUENCE [LARGE SCALE GENOMIC DNA]</scope>
    <source>
        <strain evidence="1 2">DSM 19909</strain>
    </source>
</reference>
<sequence length="310" mass="34272">MGFDPDNYVADVALEDDFQAMCQQLPDSVREPISNLALDNDRRFRQALWTIFQQTAQQPLSNAANFAQSTELLALASALIPATFKPSRVTPSDIAMSKAQSYDAQYLYGQFVINIAGSSIQAEERQNLLDDAQNFWLSHSTRLQLNFNQRERVADYLKDAKVRDGALTSITSRLAAISGGMTDRAIIDLIATIGETLGVIARILTDINQTHDSLDFRTRLLMGDYPLSLLFGFEEESEWFTHFFGAQEKPTSDAFYTARKLTIQAGEKSAASLAGELISQTRLDANALPEGAIKASLMGMLQQLADDSQI</sequence>
<evidence type="ECO:0008006" key="3">
    <source>
        <dbReference type="Google" id="ProtNLM"/>
    </source>
</evidence>
<dbReference type="EMBL" id="AZEE01000028">
    <property type="protein sequence ID" value="KRK97751.1"/>
    <property type="molecule type" value="Genomic_DNA"/>
</dbReference>
<dbReference type="STRING" id="1423776.FD04_GL000721"/>
<dbReference type="Proteomes" id="UP000051160">
    <property type="component" value="Unassembled WGS sequence"/>
</dbReference>
<evidence type="ECO:0000313" key="2">
    <source>
        <dbReference type="Proteomes" id="UP000051160"/>
    </source>
</evidence>
<protein>
    <recommendedName>
        <fullName evidence="3">Polyprenyl synthetase</fullName>
    </recommendedName>
</protein>
<dbReference type="InterPro" id="IPR008949">
    <property type="entry name" value="Isoprenoid_synthase_dom_sf"/>
</dbReference>
<name>A0A0R1M1A9_9LACO</name>
<proteinExistence type="predicted"/>
<gene>
    <name evidence="1" type="ORF">FD04_GL000721</name>
</gene>
<dbReference type="RefSeq" id="WP_054699691.1">
    <property type="nucleotide sequence ID" value="NZ_AZEE01000028.1"/>
</dbReference>
<evidence type="ECO:0000313" key="1">
    <source>
        <dbReference type="EMBL" id="KRK97751.1"/>
    </source>
</evidence>
<organism evidence="1 2">
    <name type="scientific">Secundilactobacillus odoratitofui DSM 19909 = JCM 15043</name>
    <dbReference type="NCBI Taxonomy" id="1423776"/>
    <lineage>
        <taxon>Bacteria</taxon>
        <taxon>Bacillati</taxon>
        <taxon>Bacillota</taxon>
        <taxon>Bacilli</taxon>
        <taxon>Lactobacillales</taxon>
        <taxon>Lactobacillaceae</taxon>
        <taxon>Secundilactobacillus</taxon>
    </lineage>
</organism>
<keyword evidence="2" id="KW-1185">Reference proteome</keyword>
<accession>A0A0R1M1A9</accession>
<dbReference type="AlphaFoldDB" id="A0A0R1M1A9"/>
<dbReference type="SUPFAM" id="SSF48576">
    <property type="entry name" value="Terpenoid synthases"/>
    <property type="match status" value="1"/>
</dbReference>
<comment type="caution">
    <text evidence="1">The sequence shown here is derived from an EMBL/GenBank/DDBJ whole genome shotgun (WGS) entry which is preliminary data.</text>
</comment>
<dbReference type="OrthoDB" id="2320639at2"/>